<accession>A0ABQ0SJJ5</accession>
<organism evidence="1 2">
    <name type="scientific">Novacetimonas hansenii</name>
    <name type="common">Komagataeibacter hansenii</name>
    <dbReference type="NCBI Taxonomy" id="436"/>
    <lineage>
        <taxon>Bacteria</taxon>
        <taxon>Pseudomonadati</taxon>
        <taxon>Pseudomonadota</taxon>
        <taxon>Alphaproteobacteria</taxon>
        <taxon>Acetobacterales</taxon>
        <taxon>Acetobacteraceae</taxon>
        <taxon>Novacetimonas</taxon>
    </lineage>
</organism>
<name>A0ABQ0SJJ5_NOVHA</name>
<evidence type="ECO:0000313" key="2">
    <source>
        <dbReference type="Proteomes" id="UP000319478"/>
    </source>
</evidence>
<keyword evidence="2" id="KW-1185">Reference proteome</keyword>
<dbReference type="Proteomes" id="UP000319478">
    <property type="component" value="Unassembled WGS sequence"/>
</dbReference>
<protein>
    <submittedName>
        <fullName evidence="1">Uncharacterized protein</fullName>
    </submittedName>
</protein>
<gene>
    <name evidence="1" type="ORF">GHA01_24260</name>
</gene>
<comment type="caution">
    <text evidence="1">The sequence shown here is derived from an EMBL/GenBank/DDBJ whole genome shotgun (WGS) entry which is preliminary data.</text>
</comment>
<sequence>MPFEYATDDEIEKFERHIQAIIILNNWSNIHQDDPYSIWNVPLDQLMIWFETTEEMQKRKIPT</sequence>
<reference evidence="1 2" key="1">
    <citation type="submission" date="2019-06" db="EMBL/GenBank/DDBJ databases">
        <title>Whole genome shotgun sequence of Komagataeibacter hansenii NBRC 14820.</title>
        <authorList>
            <person name="Hosoyama A."/>
            <person name="Uohara A."/>
            <person name="Ohji S."/>
            <person name="Ichikawa N."/>
        </authorList>
    </citation>
    <scope>NUCLEOTIDE SEQUENCE [LARGE SCALE GENOMIC DNA]</scope>
    <source>
        <strain evidence="1 2">NBRC 14820</strain>
    </source>
</reference>
<proteinExistence type="predicted"/>
<evidence type="ECO:0000313" key="1">
    <source>
        <dbReference type="EMBL" id="GEC64577.1"/>
    </source>
</evidence>
<dbReference type="EMBL" id="BJNN01000127">
    <property type="protein sequence ID" value="GEC64577.1"/>
    <property type="molecule type" value="Genomic_DNA"/>
</dbReference>